<keyword evidence="7" id="KW-0539">Nucleus</keyword>
<sequence length="1146" mass="129400">MSDDFDQVRRIQELRSKALSAKKNARANGNGPEAVSLTDSADSFLYSGRDNQKYDVSIGVNREDEDEDDDERGESRNLVGQYTAPRQLIDDVAATDDSDPLADRRKKRTIYERESEYHRRRHKRRLSDDDPESHRRRLEVEELEKEEKRVQELLKKKAATEEDEDEDKTPPPSPTPEPQAEPEPKEPPKPAKRSRWDVKPEKTEEIKEEAPRKRRSRWDQAPEENGKDVVMREATEAKVESQLSDELLNQLLPSEGYEILDPPEGYNPDRSGLGNTSEPPKDGFFIPEDNSKLALGVSKSLPTEIPGVGDLQFFKESDMKHFKKLLDKSDETSLNMEELKERKIMQLLLRIKNGTPPIRKVALRQITDNARQFGAKALFNQLLPLLMERDLEDQERHLLVKVIDRVLYRLGDLIRPYTHRILVVIEPLLIDEDLYARLEGREIISNLAKAAGLAQMISTMRPDIDNADEYVRNTTARAFAVVASALGIPSLLPFLKAVCRSKKSWEARHTGVKIVQQIAILMGCGVLPHLNGLVECISGGLQDEQPKVRSITAQALASLAESSAPYGIESFEIVLEPLWKGIRKQRGKGLSAFLKCIGFIIPLMDPEYANYYTREVMAIILREFSSPDEEMKKVVLKVVQQCAATEGVTAQYLREEVIPPFFKSFWMRRMALDRRNSRLVVETTVDLASKVGVAEVVERIVLSLKDESEPFRKMAVDTVDKVLAAYGAADIAERLEERLVDGMLTAFQEQTTPETVLLKGLSTTVNALGYRTKPYIAQIVSTILFRLSNQNPEVRQQAADLISHTAIVMKQCDEDELMGKIGNILYEQLGEEYPEVLGSILGALKSIVAVVGLSSMQPPIRDLLPRLTPILRNRHEKVQENAIDLVGRIADRGAEFVSAREWMRICFELLDMLKAHRKSIRRAANNTFGYIAKAIGPADVLVTLLNNLRVQERQSRVCTAVAIAIVAETCAPFTVLPALMNEYRVPDINVQNGVLKSFTFLFEYIGDMAKDYVYSIVPLLEDALTDRDLVHRQTAATVVKHLALGIMGMGCEDAMIHLLNLLWPNIFETSPHVIDRVLEGIDGIRNAVGPGVVLSYTWAGLFQAARKVRTPYWRVYNSAYVQSADAMVPYYPEIEGSRRQELDIWI</sequence>
<feature type="compositionally biased region" description="Basic and acidic residues" evidence="10">
    <location>
        <begin position="145"/>
        <end position="160"/>
    </location>
</feature>
<protein>
    <submittedName>
        <fullName evidence="13">ARAD1B15092p</fullName>
    </submittedName>
</protein>
<comment type="subcellular location">
    <subcellularLocation>
        <location evidence="1">Nucleus</location>
    </subcellularLocation>
</comment>
<feature type="repeat" description="HEAT" evidence="9">
    <location>
        <begin position="533"/>
        <end position="571"/>
    </location>
</feature>
<evidence type="ECO:0000256" key="1">
    <source>
        <dbReference type="ARBA" id="ARBA00004123"/>
    </source>
</evidence>
<dbReference type="PANTHER" id="PTHR12097">
    <property type="entry name" value="SPLICING FACTOR 3B, SUBUNIT 1-RELATED"/>
    <property type="match status" value="1"/>
</dbReference>
<evidence type="ECO:0000256" key="6">
    <source>
        <dbReference type="ARBA" id="ARBA00023187"/>
    </source>
</evidence>
<dbReference type="GO" id="GO:0000245">
    <property type="term" value="P:spliceosomal complex assembly"/>
    <property type="evidence" value="ECO:0007669"/>
    <property type="project" value="InterPro"/>
</dbReference>
<evidence type="ECO:0000256" key="2">
    <source>
        <dbReference type="ARBA" id="ARBA00005754"/>
    </source>
</evidence>
<dbReference type="InterPro" id="IPR011989">
    <property type="entry name" value="ARM-like"/>
</dbReference>
<feature type="domain" description="Phosphatase PP2A regulatory subunit A/Splicing factor 3B subunit 1-like HEAT repeat" evidence="12">
    <location>
        <begin position="933"/>
        <end position="1011"/>
    </location>
</feature>
<evidence type="ECO:0000259" key="11">
    <source>
        <dbReference type="Pfam" id="PF08920"/>
    </source>
</evidence>
<feature type="region of interest" description="Disordered" evidence="10">
    <location>
        <begin position="45"/>
        <end position="238"/>
    </location>
</feature>
<feature type="compositionally biased region" description="Basic and acidic residues" evidence="10">
    <location>
        <begin position="182"/>
        <end position="238"/>
    </location>
</feature>
<dbReference type="InterPro" id="IPR015016">
    <property type="entry name" value="SF3b_su1"/>
</dbReference>
<organism evidence="13">
    <name type="scientific">Blastobotrys adeninivorans</name>
    <name type="common">Yeast</name>
    <name type="synonym">Arxula adeninivorans</name>
    <dbReference type="NCBI Taxonomy" id="409370"/>
    <lineage>
        <taxon>Eukaryota</taxon>
        <taxon>Fungi</taxon>
        <taxon>Dikarya</taxon>
        <taxon>Ascomycota</taxon>
        <taxon>Saccharomycotina</taxon>
        <taxon>Dipodascomycetes</taxon>
        <taxon>Dipodascales</taxon>
        <taxon>Trichomonascaceae</taxon>
        <taxon>Blastobotrys</taxon>
    </lineage>
</organism>
<dbReference type="GO" id="GO:0003729">
    <property type="term" value="F:mRNA binding"/>
    <property type="evidence" value="ECO:0007669"/>
    <property type="project" value="InterPro"/>
</dbReference>
<evidence type="ECO:0000256" key="7">
    <source>
        <dbReference type="ARBA" id="ARBA00023242"/>
    </source>
</evidence>
<reference evidence="13" key="2">
    <citation type="submission" date="2014-06" db="EMBL/GenBank/DDBJ databases">
        <title>The complete genome of Blastobotrys (Arxula) adeninivorans LS3 - a yeast of biotechnological interest.</title>
        <authorList>
            <person name="Kunze G."/>
            <person name="Gaillardin C."/>
            <person name="Czernicka M."/>
            <person name="Durrens P."/>
            <person name="Martin T."/>
            <person name="Boer E."/>
            <person name="Gabaldon T."/>
            <person name="Cruz J."/>
            <person name="Talla E."/>
            <person name="Marck C."/>
            <person name="Goffeau A."/>
            <person name="Barbe V."/>
            <person name="Baret P."/>
            <person name="Baronian K."/>
            <person name="Beier S."/>
            <person name="Bleykasten C."/>
            <person name="Bode R."/>
            <person name="Casaregola S."/>
            <person name="Despons L."/>
            <person name="Fairhead C."/>
            <person name="Giersberg M."/>
            <person name="Gierski P."/>
            <person name="Hahnel U."/>
            <person name="Hartmann A."/>
            <person name="Jankowska D."/>
            <person name="Jubin C."/>
            <person name="Jung P."/>
            <person name="Lafontaine I."/>
            <person name="Leh-Louis V."/>
            <person name="Lemaire M."/>
            <person name="Marcet-Houben M."/>
            <person name="Mascher M."/>
            <person name="Morel G."/>
            <person name="Richard G.-F."/>
            <person name="Riechen J."/>
            <person name="Sacerdot C."/>
            <person name="Sarkar A."/>
            <person name="Savel G."/>
            <person name="Schacherer J."/>
            <person name="Sherman D."/>
            <person name="Straub M.-L."/>
            <person name="Stein N."/>
            <person name="Thierry A."/>
            <person name="Trautwein-Schult A."/>
            <person name="Westhof E."/>
            <person name="Worch S."/>
            <person name="Dujon B."/>
            <person name="Souciet J.-L."/>
            <person name="Wincker P."/>
            <person name="Scholz U."/>
            <person name="Neuveglise N."/>
        </authorList>
    </citation>
    <scope>NUCLEOTIDE SEQUENCE</scope>
    <source>
        <strain evidence="13">LS3</strain>
    </source>
</reference>
<evidence type="ECO:0000259" key="12">
    <source>
        <dbReference type="Pfam" id="PF22646"/>
    </source>
</evidence>
<feature type="region of interest" description="Disordered" evidence="10">
    <location>
        <begin position="257"/>
        <end position="287"/>
    </location>
</feature>
<dbReference type="PhylomeDB" id="A0A060TC98"/>
<keyword evidence="4" id="KW-0747">Spliceosome</keyword>
<dbReference type="FunFam" id="1.25.10.10:FF:000069">
    <property type="entry name" value="Splicing factor 3B subunit 1"/>
    <property type="match status" value="1"/>
</dbReference>
<evidence type="ECO:0000256" key="3">
    <source>
        <dbReference type="ARBA" id="ARBA00022664"/>
    </source>
</evidence>
<proteinExistence type="inferred from homology"/>
<dbReference type="InterPro" id="IPR016024">
    <property type="entry name" value="ARM-type_fold"/>
</dbReference>
<dbReference type="InterPro" id="IPR054573">
    <property type="entry name" value="PP2A/SF3B1-like_HEAT"/>
</dbReference>
<reference evidence="13" key="1">
    <citation type="submission" date="2014-02" db="EMBL/GenBank/DDBJ databases">
        <authorList>
            <person name="Genoscope - CEA"/>
        </authorList>
    </citation>
    <scope>NUCLEOTIDE SEQUENCE</scope>
    <source>
        <strain evidence="13">LS3</strain>
    </source>
</reference>
<evidence type="ECO:0000256" key="5">
    <source>
        <dbReference type="ARBA" id="ARBA00022737"/>
    </source>
</evidence>
<dbReference type="Gene3D" id="1.25.10.10">
    <property type="entry name" value="Leucine-rich Repeat Variant"/>
    <property type="match status" value="3"/>
</dbReference>
<keyword evidence="6" id="KW-0508">mRNA splicing</keyword>
<feature type="compositionally biased region" description="Acidic residues" evidence="10">
    <location>
        <begin position="63"/>
        <end position="72"/>
    </location>
</feature>
<dbReference type="Pfam" id="PF22646">
    <property type="entry name" value="PPP2R1A-like_HEAT"/>
    <property type="match status" value="1"/>
</dbReference>
<accession>A0A060TC98</accession>
<evidence type="ECO:0000256" key="8">
    <source>
        <dbReference type="ARBA" id="ARBA00038332"/>
    </source>
</evidence>
<dbReference type="InterPro" id="IPR021133">
    <property type="entry name" value="HEAT_type_2"/>
</dbReference>
<evidence type="ECO:0000313" key="13">
    <source>
        <dbReference type="EMBL" id="CDP36527.1"/>
    </source>
</evidence>
<dbReference type="Pfam" id="PF08920">
    <property type="entry name" value="SF3b1"/>
    <property type="match status" value="1"/>
</dbReference>
<dbReference type="FunFam" id="1.25.10.10:FF:000066">
    <property type="entry name" value="Splicing factor 3B subunit 1"/>
    <property type="match status" value="1"/>
</dbReference>
<dbReference type="PROSITE" id="PS50077">
    <property type="entry name" value="HEAT_REPEAT"/>
    <property type="match status" value="1"/>
</dbReference>
<dbReference type="Pfam" id="PF13513">
    <property type="entry name" value="HEAT_EZ"/>
    <property type="match status" value="1"/>
</dbReference>
<dbReference type="EMBL" id="HG937692">
    <property type="protein sequence ID" value="CDP36527.1"/>
    <property type="molecule type" value="Genomic_DNA"/>
</dbReference>
<evidence type="ECO:0000256" key="4">
    <source>
        <dbReference type="ARBA" id="ARBA00022728"/>
    </source>
</evidence>
<dbReference type="InterPro" id="IPR038737">
    <property type="entry name" value="SF3b_su1-like"/>
</dbReference>
<evidence type="ECO:0000256" key="10">
    <source>
        <dbReference type="SAM" id="MobiDB-lite"/>
    </source>
</evidence>
<keyword evidence="3" id="KW-0507">mRNA processing</keyword>
<dbReference type="GO" id="GO:0005681">
    <property type="term" value="C:spliceosomal complex"/>
    <property type="evidence" value="ECO:0007669"/>
    <property type="project" value="UniProtKB-KW"/>
</dbReference>
<dbReference type="FunFam" id="1.25.10.10:FF:000810">
    <property type="entry name" value="Splicing factor 3B subunit 1"/>
    <property type="match status" value="1"/>
</dbReference>
<name>A0A060TC98_BLAAD</name>
<dbReference type="SUPFAM" id="SSF48371">
    <property type="entry name" value="ARM repeat"/>
    <property type="match status" value="1"/>
</dbReference>
<comment type="similarity">
    <text evidence="2">Belongs to the SF3B1 family.</text>
</comment>
<feature type="domain" description="Splicing factor 3B subunit 1" evidence="11">
    <location>
        <begin position="242"/>
        <end position="290"/>
    </location>
</feature>
<feature type="compositionally biased region" description="Pro residues" evidence="10">
    <location>
        <begin position="170"/>
        <end position="181"/>
    </location>
</feature>
<keyword evidence="5" id="KW-0677">Repeat</keyword>
<evidence type="ECO:0000256" key="9">
    <source>
        <dbReference type="PROSITE-ProRule" id="PRU00103"/>
    </source>
</evidence>
<gene>
    <name evidence="13" type="ORF">GNLVRS02_ARAD1B15092g</name>
</gene>
<dbReference type="AlphaFoldDB" id="A0A060TC98"/>
<comment type="similarity">
    <text evidence="8">Belongs to the phosphatase 2A regulatory subunit A family.</text>
</comment>